<sequence>MPYSGPAGGSVRGARVVRLARIAPLAASLWRVAPNWLRGAVTWTINSKVLVGVSGALLNDENQVLLLRHRFHNTRIWGLPGGWLSRGETVYDCWRREVKEELALELSVEAVLCHRAFRHTLEFYLLGRIRGGQLRIDPVEILEARFFSPDDLPPMESFSQGVVRQAYRQLKGERTADTGKGSGQSKSVASRDNGNKNTLAEGDDGADGGIGEGDALHA</sequence>
<dbReference type="Pfam" id="PF00293">
    <property type="entry name" value="NUDIX"/>
    <property type="match status" value="1"/>
</dbReference>
<comment type="cofactor">
    <cofactor evidence="1">
        <name>Mg(2+)</name>
        <dbReference type="ChEBI" id="CHEBI:18420"/>
    </cofactor>
</comment>
<dbReference type="InterPro" id="IPR015797">
    <property type="entry name" value="NUDIX_hydrolase-like_dom_sf"/>
</dbReference>
<evidence type="ECO:0000256" key="1">
    <source>
        <dbReference type="ARBA" id="ARBA00001946"/>
    </source>
</evidence>
<evidence type="ECO:0000313" key="5">
    <source>
        <dbReference type="EMBL" id="MYC96739.1"/>
    </source>
</evidence>
<dbReference type="InterPro" id="IPR000086">
    <property type="entry name" value="NUDIX_hydrolase_dom"/>
</dbReference>
<evidence type="ECO:0000256" key="3">
    <source>
        <dbReference type="SAM" id="MobiDB-lite"/>
    </source>
</evidence>
<feature type="region of interest" description="Disordered" evidence="3">
    <location>
        <begin position="172"/>
        <end position="218"/>
    </location>
</feature>
<dbReference type="AlphaFoldDB" id="A0A6B1DAZ0"/>
<comment type="caution">
    <text evidence="5">The sequence shown here is derived from an EMBL/GenBank/DDBJ whole genome shotgun (WGS) entry which is preliminary data.</text>
</comment>
<evidence type="ECO:0000256" key="2">
    <source>
        <dbReference type="ARBA" id="ARBA00022801"/>
    </source>
</evidence>
<dbReference type="EMBL" id="VXMH01000095">
    <property type="protein sequence ID" value="MYC96739.1"/>
    <property type="molecule type" value="Genomic_DNA"/>
</dbReference>
<proteinExistence type="predicted"/>
<keyword evidence="2" id="KW-0378">Hydrolase</keyword>
<dbReference type="Gene3D" id="3.90.79.10">
    <property type="entry name" value="Nucleoside Triphosphate Pyrophosphohydrolase"/>
    <property type="match status" value="1"/>
</dbReference>
<organism evidence="5">
    <name type="scientific">Caldilineaceae bacterium SB0661_bin_32</name>
    <dbReference type="NCBI Taxonomy" id="2605255"/>
    <lineage>
        <taxon>Bacteria</taxon>
        <taxon>Bacillati</taxon>
        <taxon>Chloroflexota</taxon>
        <taxon>Caldilineae</taxon>
        <taxon>Caldilineales</taxon>
        <taxon>Caldilineaceae</taxon>
    </lineage>
</organism>
<name>A0A6B1DAZ0_9CHLR</name>
<gene>
    <name evidence="5" type="ORF">F4X14_17365</name>
</gene>
<dbReference type="GO" id="GO:0016787">
    <property type="term" value="F:hydrolase activity"/>
    <property type="evidence" value="ECO:0007669"/>
    <property type="project" value="UniProtKB-KW"/>
</dbReference>
<feature type="compositionally biased region" description="Polar residues" evidence="3">
    <location>
        <begin position="183"/>
        <end position="198"/>
    </location>
</feature>
<dbReference type="SUPFAM" id="SSF55811">
    <property type="entry name" value="Nudix"/>
    <property type="match status" value="1"/>
</dbReference>
<reference evidence="5" key="1">
    <citation type="submission" date="2019-09" db="EMBL/GenBank/DDBJ databases">
        <title>Characterisation of the sponge microbiome using genome-centric metagenomics.</title>
        <authorList>
            <person name="Engelberts J.P."/>
            <person name="Robbins S.J."/>
            <person name="De Goeij J.M."/>
            <person name="Aranda M."/>
            <person name="Bell S.C."/>
            <person name="Webster N.S."/>
        </authorList>
    </citation>
    <scope>NUCLEOTIDE SEQUENCE</scope>
    <source>
        <strain evidence="5">SB0661_bin_32</strain>
    </source>
</reference>
<dbReference type="PROSITE" id="PS51462">
    <property type="entry name" value="NUDIX"/>
    <property type="match status" value="1"/>
</dbReference>
<evidence type="ECO:0000259" key="4">
    <source>
        <dbReference type="PROSITE" id="PS51462"/>
    </source>
</evidence>
<feature type="domain" description="Nudix hydrolase" evidence="4">
    <location>
        <begin position="48"/>
        <end position="168"/>
    </location>
</feature>
<dbReference type="PANTHER" id="PTHR43046:SF16">
    <property type="entry name" value="ADP-RIBOSE PYROPHOSPHATASE YJHB-RELATED"/>
    <property type="match status" value="1"/>
</dbReference>
<dbReference type="PANTHER" id="PTHR43046">
    <property type="entry name" value="GDP-MANNOSE MANNOSYL HYDROLASE"/>
    <property type="match status" value="1"/>
</dbReference>
<accession>A0A6B1DAZ0</accession>
<protein>
    <submittedName>
        <fullName evidence="5">NUDIX domain-containing protein</fullName>
    </submittedName>
</protein>